<keyword evidence="3" id="KW-1185">Reference proteome</keyword>
<dbReference type="SUPFAM" id="SSF53335">
    <property type="entry name" value="S-adenosyl-L-methionine-dependent methyltransferases"/>
    <property type="match status" value="1"/>
</dbReference>
<dbReference type="PANTHER" id="PTHR43317:SF3">
    <property type="entry name" value="BLR2883 PROTEIN"/>
    <property type="match status" value="1"/>
</dbReference>
<gene>
    <name evidence="2" type="ORF">H4W31_007015</name>
</gene>
<dbReference type="InterPro" id="IPR029063">
    <property type="entry name" value="SAM-dependent_MTases_sf"/>
</dbReference>
<sequence>MSSRFEEIDWRETPMGAISLRRRLDPALKIDVYEIKLDDEYLMSSLFTVAEIELARLGLAALTGSDLDVVVGGLGLGYTAHAVLEDPRVRTLTVVEALGEVIDWHRRELVPLGSALTRDPRSHLVHGDFFAMAADADGFDPRTPGRRFHAILLDIDHTPRHVLHPSHAAFYTADGLRRLATHLHPAGVFALWSDDPPDEALQTTLVEVFGTAQAHRVEFPNHLHGGDSANTVYVASRPRTS</sequence>
<dbReference type="AlphaFoldDB" id="A0A927MB84"/>
<dbReference type="GO" id="GO:0006596">
    <property type="term" value="P:polyamine biosynthetic process"/>
    <property type="evidence" value="ECO:0007669"/>
    <property type="project" value="UniProtKB-KW"/>
</dbReference>
<name>A0A927MB84_9ACTN</name>
<proteinExistence type="predicted"/>
<dbReference type="Gene3D" id="3.40.50.150">
    <property type="entry name" value="Vaccinia Virus protein VP39"/>
    <property type="match status" value="1"/>
</dbReference>
<evidence type="ECO:0000313" key="2">
    <source>
        <dbReference type="EMBL" id="MBE1491377.1"/>
    </source>
</evidence>
<dbReference type="EMBL" id="JADBEB010000001">
    <property type="protein sequence ID" value="MBE1491377.1"/>
    <property type="molecule type" value="Genomic_DNA"/>
</dbReference>
<reference evidence="2" key="1">
    <citation type="submission" date="2020-10" db="EMBL/GenBank/DDBJ databases">
        <title>Sequencing the genomes of 1000 actinobacteria strains.</title>
        <authorList>
            <person name="Klenk H.-P."/>
        </authorList>
    </citation>
    <scope>NUCLEOTIDE SEQUENCE</scope>
    <source>
        <strain evidence="2">DSM 46832</strain>
    </source>
</reference>
<dbReference type="Proteomes" id="UP000649753">
    <property type="component" value="Unassembled WGS sequence"/>
</dbReference>
<organism evidence="2 3">
    <name type="scientific">Plantactinospora soyae</name>
    <dbReference type="NCBI Taxonomy" id="1544732"/>
    <lineage>
        <taxon>Bacteria</taxon>
        <taxon>Bacillati</taxon>
        <taxon>Actinomycetota</taxon>
        <taxon>Actinomycetes</taxon>
        <taxon>Micromonosporales</taxon>
        <taxon>Micromonosporaceae</taxon>
        <taxon>Plantactinospora</taxon>
    </lineage>
</organism>
<keyword evidence="1" id="KW-0620">Polyamine biosynthesis</keyword>
<dbReference type="RefSeq" id="WP_192770463.1">
    <property type="nucleotide sequence ID" value="NZ_JADBEB010000001.1"/>
</dbReference>
<dbReference type="PANTHER" id="PTHR43317">
    <property type="entry name" value="THERMOSPERMINE SYNTHASE ACAULIS5"/>
    <property type="match status" value="1"/>
</dbReference>
<comment type="caution">
    <text evidence="2">The sequence shown here is derived from an EMBL/GenBank/DDBJ whole genome shotgun (WGS) entry which is preliminary data.</text>
</comment>
<evidence type="ECO:0000256" key="1">
    <source>
        <dbReference type="ARBA" id="ARBA00023115"/>
    </source>
</evidence>
<accession>A0A927MB84</accession>
<protein>
    <submittedName>
        <fullName evidence="2">Spermidine synthase</fullName>
    </submittedName>
</protein>
<evidence type="ECO:0000313" key="3">
    <source>
        <dbReference type="Proteomes" id="UP000649753"/>
    </source>
</evidence>